<evidence type="ECO:0000313" key="1">
    <source>
        <dbReference type="Ensembl" id="ENSMPUP00000010751.1"/>
    </source>
</evidence>
<reference evidence="1" key="1">
    <citation type="submission" date="2024-06" db="UniProtKB">
        <authorList>
            <consortium name="Ensembl"/>
        </authorList>
    </citation>
    <scope>IDENTIFICATION</scope>
</reference>
<proteinExistence type="predicted"/>
<protein>
    <submittedName>
        <fullName evidence="1">Uncharacterized protein</fullName>
    </submittedName>
</protein>
<dbReference type="HOGENOM" id="CLU_2512076_0_0_1"/>
<sequence length="85" mass="9712">MGTPASEELSQKKPIQLTFWLQQVELRTKARFEQGGRLEHPPYREAQYGALRGRKEFCPFDDCQLTAVLLSLRTCPWDLPPPAAP</sequence>
<dbReference type="AlphaFoldDB" id="M3YHE4"/>
<accession>M3YHE4</accession>
<dbReference type="EMBL" id="AEYP01061216">
    <property type="status" value="NOT_ANNOTATED_CDS"/>
    <property type="molecule type" value="Genomic_DNA"/>
</dbReference>
<dbReference type="InParanoid" id="M3YHE4"/>
<organism evidence="1">
    <name type="scientific">Mustela putorius furo</name>
    <name type="common">European domestic ferret</name>
    <name type="synonym">Mustela furo</name>
    <dbReference type="NCBI Taxonomy" id="9669"/>
    <lineage>
        <taxon>Eukaryota</taxon>
        <taxon>Metazoa</taxon>
        <taxon>Chordata</taxon>
        <taxon>Craniata</taxon>
        <taxon>Vertebrata</taxon>
        <taxon>Euteleostomi</taxon>
        <taxon>Mammalia</taxon>
        <taxon>Eutheria</taxon>
        <taxon>Laurasiatheria</taxon>
        <taxon>Carnivora</taxon>
        <taxon>Caniformia</taxon>
        <taxon>Musteloidea</taxon>
        <taxon>Mustelidae</taxon>
        <taxon>Mustelinae</taxon>
        <taxon>Mustela</taxon>
    </lineage>
</organism>
<dbReference type="Ensembl" id="ENSMPUT00000010930.1">
    <property type="protein sequence ID" value="ENSMPUP00000010751.1"/>
    <property type="gene ID" value="ENSMPUG00000010839.1"/>
</dbReference>
<name>M3YHE4_MUSPF</name>